<protein>
    <submittedName>
        <fullName evidence="1">Uncharacterized protein</fullName>
    </submittedName>
</protein>
<sequence>MLLQSTTPHSPLYHHHRHHASLSSTFPYCLSFQSGFPNKNPTIVRCSISQVHSYETVEYELRPTTKWTSIYSSISLMKDPTMSAASVLNKHEKAGKRLTKWELHKIVKELRRFRHFKRALEVYEWMNNRAEMFRITTSDTAIQLDLIAKVRGTLDAEDCFLKLPDTSKDPRTYAALLNAYVRAKMREKAESIYAQMIIRGYHLKPPQVNVMMTLYMNLKEYDKVDSLVTEMRQKNVCLDMYSYNIWLSSCGAQGSIEKVEQVCELMEQDSTVNPSWNTFGAMAAFYIRVGQLEKAEECIKKLESRITGQDRIPYHHAITLYGSVGKREEVYRVWNFCKSIFPNTPMMAYHTVISSLVRVGDIDGAEQLYSEWLSVRPTNNPSIANLLMTYYTRNGLLVKAEALLDRMVELGVKPNSGTWEILAEGHIREKKVSEALSCLKEAVSVRGSQNWKPRPVNVSSILSICEENDDMQSKDVLMGLLSQVGCSVDKAYKSYVPLNGGVATVPDEDDDSYGEEILLNQLQGSFQ</sequence>
<proteinExistence type="predicted"/>
<reference evidence="1 2" key="1">
    <citation type="journal article" date="2021" name="Hortic Res">
        <title>High-quality reference genome and annotation aids understanding of berry development for evergreen blueberry (Vaccinium darrowii).</title>
        <authorList>
            <person name="Yu J."/>
            <person name="Hulse-Kemp A.M."/>
            <person name="Babiker E."/>
            <person name="Staton M."/>
        </authorList>
    </citation>
    <scope>NUCLEOTIDE SEQUENCE [LARGE SCALE GENOMIC DNA]</scope>
    <source>
        <strain evidence="2">cv. NJ 8807/NJ 8810</strain>
        <tissue evidence="1">Young leaf</tissue>
    </source>
</reference>
<evidence type="ECO:0000313" key="1">
    <source>
        <dbReference type="EMBL" id="KAH7863195.1"/>
    </source>
</evidence>
<dbReference type="Proteomes" id="UP000828048">
    <property type="component" value="Chromosome 12"/>
</dbReference>
<evidence type="ECO:0000313" key="2">
    <source>
        <dbReference type="Proteomes" id="UP000828048"/>
    </source>
</evidence>
<accession>A0ACB7ZBJ6</accession>
<organism evidence="1 2">
    <name type="scientific">Vaccinium darrowii</name>
    <dbReference type="NCBI Taxonomy" id="229202"/>
    <lineage>
        <taxon>Eukaryota</taxon>
        <taxon>Viridiplantae</taxon>
        <taxon>Streptophyta</taxon>
        <taxon>Embryophyta</taxon>
        <taxon>Tracheophyta</taxon>
        <taxon>Spermatophyta</taxon>
        <taxon>Magnoliopsida</taxon>
        <taxon>eudicotyledons</taxon>
        <taxon>Gunneridae</taxon>
        <taxon>Pentapetalae</taxon>
        <taxon>asterids</taxon>
        <taxon>Ericales</taxon>
        <taxon>Ericaceae</taxon>
        <taxon>Vaccinioideae</taxon>
        <taxon>Vaccinieae</taxon>
        <taxon>Vaccinium</taxon>
    </lineage>
</organism>
<dbReference type="EMBL" id="CM037162">
    <property type="protein sequence ID" value="KAH7863195.1"/>
    <property type="molecule type" value="Genomic_DNA"/>
</dbReference>
<comment type="caution">
    <text evidence="1">The sequence shown here is derived from an EMBL/GenBank/DDBJ whole genome shotgun (WGS) entry which is preliminary data.</text>
</comment>
<name>A0ACB7ZBJ6_9ERIC</name>
<keyword evidence="2" id="KW-1185">Reference proteome</keyword>
<gene>
    <name evidence="1" type="ORF">Vadar_014619</name>
</gene>